<dbReference type="RefSeq" id="WP_167358493.1">
    <property type="nucleotide sequence ID" value="NZ_FNWQ01000019.1"/>
</dbReference>
<sequence>SYKPQGATNYLGVKYGDGGGTFGQTQFYKDIMAYLQGDPKAKEIESRYKQMIIEARKKGKNFAADNLQYFLNGKGGVKKIDLGILIQFGAFNDGFDRNKSRFDDQVYNSALKLKDGQSTVLSDYWDATIEPSVFSELYYASGMSQLTSKGSFTLSRKGNTITVSGSVENRWYDPYNWNAGMSAYIPGFGDVSDDDGNYLVEYGNARPFLLESKWKSTVSGTITIRPYWFDSKNINWK</sequence>
<protein>
    <submittedName>
        <fullName evidence="1">Uncharacterized protein</fullName>
    </submittedName>
</protein>
<proteinExistence type="predicted"/>
<dbReference type="AlphaFoldDB" id="A0A1H6IJQ0"/>
<organism evidence="1 2">
    <name type="scientific">Chryseobacterium culicis</name>
    <dbReference type="NCBI Taxonomy" id="680127"/>
    <lineage>
        <taxon>Bacteria</taxon>
        <taxon>Pseudomonadati</taxon>
        <taxon>Bacteroidota</taxon>
        <taxon>Flavobacteriia</taxon>
        <taxon>Flavobacteriales</taxon>
        <taxon>Weeksellaceae</taxon>
        <taxon>Chryseobacterium group</taxon>
        <taxon>Chryseobacterium</taxon>
    </lineage>
</organism>
<evidence type="ECO:0000313" key="2">
    <source>
        <dbReference type="Proteomes" id="UP000198561"/>
    </source>
</evidence>
<name>A0A1H6IJQ0_CHRCI</name>
<dbReference type="EMBL" id="FNWQ01000019">
    <property type="protein sequence ID" value="SEH49679.1"/>
    <property type="molecule type" value="Genomic_DNA"/>
</dbReference>
<reference evidence="1 2" key="1">
    <citation type="submission" date="2016-10" db="EMBL/GenBank/DDBJ databases">
        <authorList>
            <person name="de Groot N.N."/>
        </authorList>
    </citation>
    <scope>NUCLEOTIDE SEQUENCE [LARGE SCALE GENOMIC DNA]</scope>
    <source>
        <strain evidence="1 2">DSM 23031</strain>
    </source>
</reference>
<dbReference type="Proteomes" id="UP000198561">
    <property type="component" value="Unassembled WGS sequence"/>
</dbReference>
<accession>A0A1H6IJQ0</accession>
<gene>
    <name evidence="1" type="ORF">SAMN05421593_0146</name>
</gene>
<evidence type="ECO:0000313" key="1">
    <source>
        <dbReference type="EMBL" id="SEH49679.1"/>
    </source>
</evidence>
<feature type="non-terminal residue" evidence="1">
    <location>
        <position position="1"/>
    </location>
</feature>